<dbReference type="AlphaFoldDB" id="A0A8J3QJG4"/>
<dbReference type="SUPFAM" id="SSF52540">
    <property type="entry name" value="P-loop containing nucleoside triphosphate hydrolases"/>
    <property type="match status" value="1"/>
</dbReference>
<keyword evidence="2" id="KW-1185">Reference proteome</keyword>
<comment type="caution">
    <text evidence="1">The sequence shown here is derived from an EMBL/GenBank/DDBJ whole genome shotgun (WGS) entry which is preliminary data.</text>
</comment>
<reference evidence="1" key="1">
    <citation type="submission" date="2021-01" db="EMBL/GenBank/DDBJ databases">
        <title>Whole genome shotgun sequence of Rugosimonospora africana NBRC 104875.</title>
        <authorList>
            <person name="Komaki H."/>
            <person name="Tamura T."/>
        </authorList>
    </citation>
    <scope>NUCLEOTIDE SEQUENCE</scope>
    <source>
        <strain evidence="1">NBRC 104875</strain>
    </source>
</reference>
<dbReference type="EMBL" id="BONZ01000003">
    <property type="protein sequence ID" value="GIH12123.1"/>
    <property type="molecule type" value="Genomic_DNA"/>
</dbReference>
<sequence length="306" mass="34145">MVRVIFIGGLGRSGTTLLERVLGELPGVCTLGEVVHLWRRDLCDDERCGCGRRFSICHFWRKVGERAFGGWHNIDPVRVLALRDAVERSRHIPRLAGRRLADPHGELVAEYASYYARVYRAAAQTSGAQVVVDSSKHASLAYCLRWSDQIDLRVVHMVRDSRGVAYSWGRAQGRPAATATPPDRYQPGRAAMLWNAHNAAFELLRRRGVAVHRVRYEQLLADPAATVRRVAEFAGVDATGPMDFLADDAVRLRPCHGAGANPMRFATGELPLRRDEGWRACIPPRQRRLVSALTAPLLTVYGYGRD</sequence>
<protein>
    <submittedName>
        <fullName evidence="1">Sulfotransferase</fullName>
    </submittedName>
</protein>
<evidence type="ECO:0000313" key="1">
    <source>
        <dbReference type="EMBL" id="GIH12123.1"/>
    </source>
</evidence>
<organism evidence="1 2">
    <name type="scientific">Rugosimonospora africana</name>
    <dbReference type="NCBI Taxonomy" id="556532"/>
    <lineage>
        <taxon>Bacteria</taxon>
        <taxon>Bacillati</taxon>
        <taxon>Actinomycetota</taxon>
        <taxon>Actinomycetes</taxon>
        <taxon>Micromonosporales</taxon>
        <taxon>Micromonosporaceae</taxon>
        <taxon>Rugosimonospora</taxon>
    </lineage>
</organism>
<name>A0A8J3QJG4_9ACTN</name>
<gene>
    <name evidence="1" type="ORF">Raf01_02950</name>
</gene>
<accession>A0A8J3QJG4</accession>
<dbReference type="Proteomes" id="UP000642748">
    <property type="component" value="Unassembled WGS sequence"/>
</dbReference>
<dbReference type="InterPro" id="IPR027417">
    <property type="entry name" value="P-loop_NTPase"/>
</dbReference>
<evidence type="ECO:0000313" key="2">
    <source>
        <dbReference type="Proteomes" id="UP000642748"/>
    </source>
</evidence>
<dbReference type="Pfam" id="PF13469">
    <property type="entry name" value="Sulfotransfer_3"/>
    <property type="match status" value="1"/>
</dbReference>
<proteinExistence type="predicted"/>
<dbReference type="RefSeq" id="WP_203915840.1">
    <property type="nucleotide sequence ID" value="NZ_BONZ01000003.1"/>
</dbReference>
<dbReference type="Gene3D" id="3.40.50.300">
    <property type="entry name" value="P-loop containing nucleotide triphosphate hydrolases"/>
    <property type="match status" value="1"/>
</dbReference>